<keyword evidence="3" id="KW-0812">Transmembrane</keyword>
<comment type="subcellular location">
    <subcellularLocation>
        <location evidence="1">Cell outer membrane</location>
    </subcellularLocation>
</comment>
<dbReference type="InterPro" id="IPR051906">
    <property type="entry name" value="TolC-like"/>
</dbReference>
<dbReference type="GO" id="GO:0015288">
    <property type="term" value="F:porin activity"/>
    <property type="evidence" value="ECO:0007669"/>
    <property type="project" value="TreeGrafter"/>
</dbReference>
<dbReference type="PANTHER" id="PTHR30026">
    <property type="entry name" value="OUTER MEMBRANE PROTEIN TOLC"/>
    <property type="match status" value="1"/>
</dbReference>
<evidence type="ECO:0000313" key="6">
    <source>
        <dbReference type="EMBL" id="GAF81708.1"/>
    </source>
</evidence>
<dbReference type="EMBL" id="BARS01008640">
    <property type="protein sequence ID" value="GAF81708.1"/>
    <property type="molecule type" value="Genomic_DNA"/>
</dbReference>
<dbReference type="Gene3D" id="1.20.1600.10">
    <property type="entry name" value="Outer membrane efflux proteins (OEP)"/>
    <property type="match status" value="1"/>
</dbReference>
<sequence length="247" mass="28493">SLNRPEIKISQLSMEYFRYEKKIRQARVNWPRVDFLGSYGNTEEDYVKDDINLTDATTNDPRGLGPEYYFGAKISLPIWGSTFGYSYTEEEWQPVVQTEKGTEARTHTMTFSLFDKLGDISGVKEADVEHMRSLDEINKKKQEITLEVKETFFKYRKAILLMDVAKSKIEFQTKQVEILEIRRELGEALYSDVIEELIKLAEEEFSYTQAVSDYYISIASLNKAIGIDGYFKACPRESGDPDEVYGA</sequence>
<comment type="caution">
    <text evidence="6">The sequence shown here is derived from an EMBL/GenBank/DDBJ whole genome shotgun (WGS) entry which is preliminary data.</text>
</comment>
<keyword evidence="2" id="KW-1134">Transmembrane beta strand</keyword>
<keyword evidence="4" id="KW-0472">Membrane</keyword>
<evidence type="ECO:0000256" key="2">
    <source>
        <dbReference type="ARBA" id="ARBA00022452"/>
    </source>
</evidence>
<dbReference type="GO" id="GO:0015562">
    <property type="term" value="F:efflux transmembrane transporter activity"/>
    <property type="evidence" value="ECO:0007669"/>
    <property type="project" value="InterPro"/>
</dbReference>
<accession>X0SKT6</accession>
<evidence type="ECO:0000256" key="5">
    <source>
        <dbReference type="ARBA" id="ARBA00023237"/>
    </source>
</evidence>
<dbReference type="GO" id="GO:0009279">
    <property type="term" value="C:cell outer membrane"/>
    <property type="evidence" value="ECO:0007669"/>
    <property type="project" value="UniProtKB-SubCell"/>
</dbReference>
<protein>
    <recommendedName>
        <fullName evidence="7">TolC family protein</fullName>
    </recommendedName>
</protein>
<feature type="non-terminal residue" evidence="6">
    <location>
        <position position="1"/>
    </location>
</feature>
<dbReference type="GO" id="GO:1990281">
    <property type="term" value="C:efflux pump complex"/>
    <property type="evidence" value="ECO:0007669"/>
    <property type="project" value="TreeGrafter"/>
</dbReference>
<evidence type="ECO:0000256" key="4">
    <source>
        <dbReference type="ARBA" id="ARBA00023136"/>
    </source>
</evidence>
<reference evidence="6" key="1">
    <citation type="journal article" date="2014" name="Front. Microbiol.">
        <title>High frequency of phylogenetically diverse reductive dehalogenase-homologous genes in deep subseafloor sedimentary metagenomes.</title>
        <authorList>
            <person name="Kawai M."/>
            <person name="Futagami T."/>
            <person name="Toyoda A."/>
            <person name="Takaki Y."/>
            <person name="Nishi S."/>
            <person name="Hori S."/>
            <person name="Arai W."/>
            <person name="Tsubouchi T."/>
            <person name="Morono Y."/>
            <person name="Uchiyama I."/>
            <person name="Ito T."/>
            <person name="Fujiyama A."/>
            <person name="Inagaki F."/>
            <person name="Takami H."/>
        </authorList>
    </citation>
    <scope>NUCLEOTIDE SEQUENCE</scope>
    <source>
        <strain evidence="6">Expedition CK06-06</strain>
    </source>
</reference>
<evidence type="ECO:0008006" key="7">
    <source>
        <dbReference type="Google" id="ProtNLM"/>
    </source>
</evidence>
<organism evidence="6">
    <name type="scientific">marine sediment metagenome</name>
    <dbReference type="NCBI Taxonomy" id="412755"/>
    <lineage>
        <taxon>unclassified sequences</taxon>
        <taxon>metagenomes</taxon>
        <taxon>ecological metagenomes</taxon>
    </lineage>
</organism>
<dbReference type="AlphaFoldDB" id="X0SKT6"/>
<evidence type="ECO:0000256" key="1">
    <source>
        <dbReference type="ARBA" id="ARBA00004442"/>
    </source>
</evidence>
<keyword evidence="5" id="KW-0998">Cell outer membrane</keyword>
<gene>
    <name evidence="6" type="ORF">S01H1_16422</name>
</gene>
<name>X0SKT6_9ZZZZ</name>
<dbReference type="SUPFAM" id="SSF56954">
    <property type="entry name" value="Outer membrane efflux proteins (OEP)"/>
    <property type="match status" value="1"/>
</dbReference>
<proteinExistence type="predicted"/>
<dbReference type="PANTHER" id="PTHR30026:SF20">
    <property type="entry name" value="OUTER MEMBRANE PROTEIN TOLC"/>
    <property type="match status" value="1"/>
</dbReference>
<evidence type="ECO:0000256" key="3">
    <source>
        <dbReference type="ARBA" id="ARBA00022692"/>
    </source>
</evidence>